<comment type="caution">
    <text evidence="1">The sequence shown here is derived from an EMBL/GenBank/DDBJ whole genome shotgun (WGS) entry which is preliminary data.</text>
</comment>
<dbReference type="EMBL" id="CM042050">
    <property type="protein sequence ID" value="KAI3734095.1"/>
    <property type="molecule type" value="Genomic_DNA"/>
</dbReference>
<accession>A0ACB9CIJ8</accession>
<evidence type="ECO:0000313" key="1">
    <source>
        <dbReference type="EMBL" id="KAI3734095.1"/>
    </source>
</evidence>
<evidence type="ECO:0000313" key="2">
    <source>
        <dbReference type="Proteomes" id="UP001055879"/>
    </source>
</evidence>
<sequence length="91" mass="10455">MTVHYKGCEISEQQIYPFHTRIVVNILAEGHVSIIHDVQVFKENVQPLLPPVQLSKISEELKGYDGNNPKKPLLMAIKGQIYYDSQNMYIL</sequence>
<gene>
    <name evidence="1" type="ORF">L6452_13557</name>
</gene>
<reference evidence="2" key="1">
    <citation type="journal article" date="2022" name="Mol. Ecol. Resour.">
        <title>The genomes of chicory, endive, great burdock and yacon provide insights into Asteraceae palaeo-polyploidization history and plant inulin production.</title>
        <authorList>
            <person name="Fan W."/>
            <person name="Wang S."/>
            <person name="Wang H."/>
            <person name="Wang A."/>
            <person name="Jiang F."/>
            <person name="Liu H."/>
            <person name="Zhao H."/>
            <person name="Xu D."/>
            <person name="Zhang Y."/>
        </authorList>
    </citation>
    <scope>NUCLEOTIDE SEQUENCE [LARGE SCALE GENOMIC DNA]</scope>
    <source>
        <strain evidence="2">cv. Niubang</strain>
    </source>
</reference>
<keyword evidence="2" id="KW-1185">Reference proteome</keyword>
<name>A0ACB9CIJ8_ARCLA</name>
<dbReference type="Proteomes" id="UP001055879">
    <property type="component" value="Linkage Group LG04"/>
</dbReference>
<reference evidence="1 2" key="2">
    <citation type="journal article" date="2022" name="Mol. Ecol. Resour.">
        <title>The genomes of chicory, endive, great burdock and yacon provide insights into Asteraceae paleo-polyploidization history and plant inulin production.</title>
        <authorList>
            <person name="Fan W."/>
            <person name="Wang S."/>
            <person name="Wang H."/>
            <person name="Wang A."/>
            <person name="Jiang F."/>
            <person name="Liu H."/>
            <person name="Zhao H."/>
            <person name="Xu D."/>
            <person name="Zhang Y."/>
        </authorList>
    </citation>
    <scope>NUCLEOTIDE SEQUENCE [LARGE SCALE GENOMIC DNA]</scope>
    <source>
        <strain evidence="2">cv. Niubang</strain>
    </source>
</reference>
<protein>
    <submittedName>
        <fullName evidence="1">Uncharacterized protein</fullName>
    </submittedName>
</protein>
<proteinExistence type="predicted"/>
<organism evidence="1 2">
    <name type="scientific">Arctium lappa</name>
    <name type="common">Greater burdock</name>
    <name type="synonym">Lappa major</name>
    <dbReference type="NCBI Taxonomy" id="4217"/>
    <lineage>
        <taxon>Eukaryota</taxon>
        <taxon>Viridiplantae</taxon>
        <taxon>Streptophyta</taxon>
        <taxon>Embryophyta</taxon>
        <taxon>Tracheophyta</taxon>
        <taxon>Spermatophyta</taxon>
        <taxon>Magnoliopsida</taxon>
        <taxon>eudicotyledons</taxon>
        <taxon>Gunneridae</taxon>
        <taxon>Pentapetalae</taxon>
        <taxon>asterids</taxon>
        <taxon>campanulids</taxon>
        <taxon>Asterales</taxon>
        <taxon>Asteraceae</taxon>
        <taxon>Carduoideae</taxon>
        <taxon>Cardueae</taxon>
        <taxon>Arctiinae</taxon>
        <taxon>Arctium</taxon>
    </lineage>
</organism>